<gene>
    <name evidence="2" type="ORF">I0D00_05435</name>
</gene>
<evidence type="ECO:0000313" key="2">
    <source>
        <dbReference type="EMBL" id="MBS7661390.1"/>
    </source>
</evidence>
<evidence type="ECO:0000256" key="1">
    <source>
        <dbReference type="SAM" id="MobiDB-lite"/>
    </source>
</evidence>
<reference evidence="2 3" key="1">
    <citation type="journal article" date="2021" name="Syst. Appl. Microbiol.">
        <title>Pseudomonas lalucatii sp. nov. isolated from Vallgornera, a karstic cave in Mallorca, Western Mediterranean.</title>
        <authorList>
            <person name="Busquets A."/>
            <person name="Mulet M."/>
            <person name="Gomila M."/>
            <person name="Garcia-Valdes E."/>
        </authorList>
    </citation>
    <scope>NUCLEOTIDE SEQUENCE [LARGE SCALE GENOMIC DNA]</scope>
    <source>
        <strain evidence="2 3">R1b54</strain>
    </source>
</reference>
<evidence type="ECO:0000313" key="3">
    <source>
        <dbReference type="Proteomes" id="UP001196601"/>
    </source>
</evidence>
<comment type="caution">
    <text evidence="2">The sequence shown here is derived from an EMBL/GenBank/DDBJ whole genome shotgun (WGS) entry which is preliminary data.</text>
</comment>
<feature type="compositionally biased region" description="Polar residues" evidence="1">
    <location>
        <begin position="22"/>
        <end position="38"/>
    </location>
</feature>
<dbReference type="Proteomes" id="UP001196601">
    <property type="component" value="Unassembled WGS sequence"/>
</dbReference>
<name>A0ABS5PY34_9PSED</name>
<sequence>MDLAHLLKLVSARPRPLRESQGKSPASSRQQPGSSSRHSFAGERRQGLEIPTQRWLTPPLI</sequence>
<feature type="region of interest" description="Disordered" evidence="1">
    <location>
        <begin position="10"/>
        <end position="61"/>
    </location>
</feature>
<keyword evidence="3" id="KW-1185">Reference proteome</keyword>
<dbReference type="EMBL" id="JADPMV010000001">
    <property type="protein sequence ID" value="MBS7661390.1"/>
    <property type="molecule type" value="Genomic_DNA"/>
</dbReference>
<protein>
    <submittedName>
        <fullName evidence="2">Uncharacterized protein</fullName>
    </submittedName>
</protein>
<accession>A0ABS5PY34</accession>
<dbReference type="RefSeq" id="WP_213638721.1">
    <property type="nucleotide sequence ID" value="NZ_JADPMV010000001.1"/>
</dbReference>
<organism evidence="2 3">
    <name type="scientific">Pseudomonas lalucatii</name>
    <dbReference type="NCBI Taxonomy" id="1424203"/>
    <lineage>
        <taxon>Bacteria</taxon>
        <taxon>Pseudomonadati</taxon>
        <taxon>Pseudomonadota</taxon>
        <taxon>Gammaproteobacteria</taxon>
        <taxon>Pseudomonadales</taxon>
        <taxon>Pseudomonadaceae</taxon>
        <taxon>Pseudomonas</taxon>
    </lineage>
</organism>
<proteinExistence type="predicted"/>